<reference evidence="6" key="1">
    <citation type="submission" date="2017-02" db="EMBL/GenBank/DDBJ databases">
        <authorList>
            <person name="Varghese N."/>
            <person name="Submissions S."/>
        </authorList>
    </citation>
    <scope>NUCLEOTIDE SEQUENCE [LARGE SCALE GENOMIC DNA]</scope>
    <source>
        <strain evidence="6">SM117</strain>
    </source>
</reference>
<evidence type="ECO:0000313" key="5">
    <source>
        <dbReference type="EMBL" id="SLK07609.1"/>
    </source>
</evidence>
<keyword evidence="1" id="KW-0805">Transcription regulation</keyword>
<evidence type="ECO:0000256" key="3">
    <source>
        <dbReference type="ARBA" id="ARBA00023163"/>
    </source>
</evidence>
<evidence type="ECO:0000256" key="1">
    <source>
        <dbReference type="ARBA" id="ARBA00023015"/>
    </source>
</evidence>
<dbReference type="EMBL" id="FVZE01000007">
    <property type="protein sequence ID" value="SLK07609.1"/>
    <property type="molecule type" value="Genomic_DNA"/>
</dbReference>
<keyword evidence="6" id="KW-1185">Reference proteome</keyword>
<dbReference type="PANTHER" id="PTHR43537:SF45">
    <property type="entry name" value="GNTR FAMILY REGULATORY PROTEIN"/>
    <property type="match status" value="1"/>
</dbReference>
<keyword evidence="3" id="KW-0804">Transcription</keyword>
<feature type="domain" description="GntR C-terminal" evidence="4">
    <location>
        <begin position="84"/>
        <end position="210"/>
    </location>
</feature>
<proteinExistence type="predicted"/>
<evidence type="ECO:0000256" key="2">
    <source>
        <dbReference type="ARBA" id="ARBA00023125"/>
    </source>
</evidence>
<dbReference type="InterPro" id="IPR011711">
    <property type="entry name" value="GntR_C"/>
</dbReference>
<dbReference type="InterPro" id="IPR008920">
    <property type="entry name" value="TF_FadR/GntR_C"/>
</dbReference>
<dbReference type="Gene3D" id="1.20.120.530">
    <property type="entry name" value="GntR ligand-binding domain-like"/>
    <property type="match status" value="1"/>
</dbReference>
<dbReference type="SUPFAM" id="SSF48008">
    <property type="entry name" value="GntR ligand-binding domain-like"/>
    <property type="match status" value="1"/>
</dbReference>
<sequence length="272" mass="30011">MGARHLAKAHSLAERMFLEIRFGVLSARYLPGQIIPKGELGELYKCRPAAVAEVLNALAFEGYLMRQSRSEFTVRTWRAEEVEDLFEMRANLEGHAASRAATRASAAEISLLGALAAEVCEAAPDSHEDLERVIHENLRFHIEVMRMSRIPQIAEMARMALPNALHRRIAWSQRAEDAEQSFRMHQKIAAAITERSASMARLLMREDIYSAREAVLAAIAAMGSHEGEVAAIVHFAPTLEIDGRLYGQGTREAGADGRLIPFGVPARSLGQG</sequence>
<evidence type="ECO:0000259" key="4">
    <source>
        <dbReference type="SMART" id="SM00895"/>
    </source>
</evidence>
<dbReference type="Gene3D" id="1.10.10.10">
    <property type="entry name" value="Winged helix-like DNA-binding domain superfamily/Winged helix DNA-binding domain"/>
    <property type="match status" value="1"/>
</dbReference>
<dbReference type="PANTHER" id="PTHR43537">
    <property type="entry name" value="TRANSCRIPTIONAL REGULATOR, GNTR FAMILY"/>
    <property type="match status" value="1"/>
</dbReference>
<dbReference type="SMART" id="SM00895">
    <property type="entry name" value="FCD"/>
    <property type="match status" value="1"/>
</dbReference>
<dbReference type="GO" id="GO:0003677">
    <property type="term" value="F:DNA binding"/>
    <property type="evidence" value="ECO:0007669"/>
    <property type="project" value="UniProtKB-KW"/>
</dbReference>
<organism evidence="5 6">
    <name type="scientific">Novosphingobium mathurense</name>
    <dbReference type="NCBI Taxonomy" id="428990"/>
    <lineage>
        <taxon>Bacteria</taxon>
        <taxon>Pseudomonadati</taxon>
        <taxon>Pseudomonadota</taxon>
        <taxon>Alphaproteobacteria</taxon>
        <taxon>Sphingomonadales</taxon>
        <taxon>Sphingomonadaceae</taxon>
        <taxon>Novosphingobium</taxon>
    </lineage>
</organism>
<accession>A0A1U6IHY0</accession>
<keyword evidence="2" id="KW-0238">DNA-binding</keyword>
<name>A0A1U6IHY0_9SPHN</name>
<evidence type="ECO:0000313" key="6">
    <source>
        <dbReference type="Proteomes" id="UP000190989"/>
    </source>
</evidence>
<dbReference type="Pfam" id="PF07729">
    <property type="entry name" value="FCD"/>
    <property type="match status" value="1"/>
</dbReference>
<dbReference type="SUPFAM" id="SSF46785">
    <property type="entry name" value="Winged helix' DNA-binding domain"/>
    <property type="match status" value="1"/>
</dbReference>
<dbReference type="InterPro" id="IPR036388">
    <property type="entry name" value="WH-like_DNA-bd_sf"/>
</dbReference>
<protein>
    <submittedName>
        <fullName evidence="5">Transcriptional regulator, GntR family</fullName>
    </submittedName>
</protein>
<dbReference type="InterPro" id="IPR036390">
    <property type="entry name" value="WH_DNA-bd_sf"/>
</dbReference>
<dbReference type="AlphaFoldDB" id="A0A1U6IHY0"/>
<dbReference type="STRING" id="428990.SAMN06295987_1075"/>
<gene>
    <name evidence="5" type="ORF">SAMN06295987_1075</name>
</gene>
<dbReference type="Proteomes" id="UP000190989">
    <property type="component" value="Unassembled WGS sequence"/>
</dbReference>